<dbReference type="EMBL" id="JALLBG020000100">
    <property type="protein sequence ID" value="KAL3764951.1"/>
    <property type="molecule type" value="Genomic_DNA"/>
</dbReference>
<comment type="similarity">
    <text evidence="1">Belongs to the phosducin family.</text>
</comment>
<feature type="domain" description="Phosducin" evidence="4">
    <location>
        <begin position="111"/>
        <end position="284"/>
    </location>
</feature>
<dbReference type="AlphaFoldDB" id="A0ABD3MQ21"/>
<feature type="compositionally biased region" description="Acidic residues" evidence="3">
    <location>
        <begin position="148"/>
        <end position="165"/>
    </location>
</feature>
<evidence type="ECO:0000313" key="6">
    <source>
        <dbReference type="Proteomes" id="UP001530293"/>
    </source>
</evidence>
<gene>
    <name evidence="5" type="ORF">ACHAWU_003811</name>
</gene>
<comment type="caution">
    <text evidence="5">The sequence shown here is derived from an EMBL/GenBank/DDBJ whole genome shotgun (WGS) entry which is preliminary data.</text>
</comment>
<keyword evidence="6" id="KW-1185">Reference proteome</keyword>
<dbReference type="PANTHER" id="PTHR21148">
    <property type="entry name" value="THIOREDOXIN DOMAIN-CONTAINING PROTEIN 9"/>
    <property type="match status" value="1"/>
</dbReference>
<sequence>MSSSYQNPVGNSKAAKFVASNPLAPLANPFAGVVDDNDTALQNEVANNVQQRLEKAMETLKEKHRTGTNEVDDVDRAPTGAAYRALHEHQMRQAKAMRQANDRATAQQQAEDDIRTIQIKERMRRLNFSSEHEQQNADNHDHDNESNGSDDDDDDEDEFDHLLNDDDDNELQALRQARIAELKQQQSLRAQHVSLGHGSLRTITQDEFLPECTGSSKFVCVHYYHDDFERCKIMDYHLKIIASEHMEAKFLRIDAAKAPFFVNKLRIQTLPALLVFESGKEIGRLTGFDGLALDKTKPDEWHTGRLQEWIASVGAIQYEKPSREVEEECKRLDIVMRGGVYSDASRGRSGMTEDF</sequence>
<dbReference type="InterPro" id="IPR036249">
    <property type="entry name" value="Thioredoxin-like_sf"/>
</dbReference>
<feature type="region of interest" description="Disordered" evidence="3">
    <location>
        <begin position="128"/>
        <end position="165"/>
    </location>
</feature>
<evidence type="ECO:0000313" key="5">
    <source>
        <dbReference type="EMBL" id="KAL3764951.1"/>
    </source>
</evidence>
<evidence type="ECO:0000256" key="2">
    <source>
        <dbReference type="SAM" id="Coils"/>
    </source>
</evidence>
<evidence type="ECO:0000256" key="1">
    <source>
        <dbReference type="ARBA" id="ARBA00009686"/>
    </source>
</evidence>
<feature type="coiled-coil region" evidence="2">
    <location>
        <begin position="43"/>
        <end position="70"/>
    </location>
</feature>
<protein>
    <recommendedName>
        <fullName evidence="4">Phosducin domain-containing protein</fullName>
    </recommendedName>
</protein>
<organism evidence="5 6">
    <name type="scientific">Discostella pseudostelligera</name>
    <dbReference type="NCBI Taxonomy" id="259834"/>
    <lineage>
        <taxon>Eukaryota</taxon>
        <taxon>Sar</taxon>
        <taxon>Stramenopiles</taxon>
        <taxon>Ochrophyta</taxon>
        <taxon>Bacillariophyta</taxon>
        <taxon>Coscinodiscophyceae</taxon>
        <taxon>Thalassiosirophycidae</taxon>
        <taxon>Stephanodiscales</taxon>
        <taxon>Stephanodiscaceae</taxon>
        <taxon>Discostella</taxon>
    </lineage>
</organism>
<dbReference type="Gene3D" id="3.40.30.10">
    <property type="entry name" value="Glutaredoxin"/>
    <property type="match status" value="1"/>
</dbReference>
<reference evidence="5 6" key="1">
    <citation type="submission" date="2024-10" db="EMBL/GenBank/DDBJ databases">
        <title>Updated reference genomes for cyclostephanoid diatoms.</title>
        <authorList>
            <person name="Roberts W.R."/>
            <person name="Alverson A.J."/>
        </authorList>
    </citation>
    <scope>NUCLEOTIDE SEQUENCE [LARGE SCALE GENOMIC DNA]</scope>
    <source>
        <strain evidence="5 6">AJA232-27</strain>
    </source>
</reference>
<name>A0ABD3MQ21_9STRA</name>
<dbReference type="SUPFAM" id="SSF52833">
    <property type="entry name" value="Thioredoxin-like"/>
    <property type="match status" value="1"/>
</dbReference>
<dbReference type="Proteomes" id="UP001530293">
    <property type="component" value="Unassembled WGS sequence"/>
</dbReference>
<feature type="compositionally biased region" description="Basic and acidic residues" evidence="3">
    <location>
        <begin position="130"/>
        <end position="145"/>
    </location>
</feature>
<dbReference type="InterPro" id="IPR024253">
    <property type="entry name" value="Phosducin_thioredoxin-like_dom"/>
</dbReference>
<evidence type="ECO:0000259" key="4">
    <source>
        <dbReference type="Pfam" id="PF02114"/>
    </source>
</evidence>
<feature type="region of interest" description="Disordered" evidence="3">
    <location>
        <begin position="92"/>
        <end position="115"/>
    </location>
</feature>
<accession>A0ABD3MQ21</accession>
<keyword evidence="2" id="KW-0175">Coiled coil</keyword>
<dbReference type="Pfam" id="PF02114">
    <property type="entry name" value="Phosducin"/>
    <property type="match status" value="1"/>
</dbReference>
<evidence type="ECO:0000256" key="3">
    <source>
        <dbReference type="SAM" id="MobiDB-lite"/>
    </source>
</evidence>
<proteinExistence type="inferred from homology"/>